<evidence type="ECO:0000256" key="1">
    <source>
        <dbReference type="SAM" id="MobiDB-lite"/>
    </source>
</evidence>
<evidence type="ECO:0000313" key="3">
    <source>
        <dbReference type="Proteomes" id="UP001347796"/>
    </source>
</evidence>
<comment type="caution">
    <text evidence="2">The sequence shown here is derived from an EMBL/GenBank/DDBJ whole genome shotgun (WGS) entry which is preliminary data.</text>
</comment>
<feature type="compositionally biased region" description="Basic and acidic residues" evidence="1">
    <location>
        <begin position="142"/>
        <end position="151"/>
    </location>
</feature>
<sequence>MNTFRLEKTENRFQRPLCFDLYSNSKVTDNNNGLQNSLRTELTAIQKVCKKITSQNLEQIKAEQRGAQCLTKLQSLVNTNNHPHYNGRLISRPNMGEKHQEFSLPPCANSGSDESLYKNRKQSAYRCCKHRATTASLQHYKPPNEQRDTNRPKTINGHADSSRCDKTTNRRKGYMLPTTASLSRYDIRDMTSVPFRISLLPRRKNNKNQEETDMEIKEPERQRNYSYTYIPRKLRSRRQLEEASRLGQFMDDQPSTSGFQDIHKTKLTSVLITNKLLENRVKTFVREIETFNKSKMKTVDERVS</sequence>
<evidence type="ECO:0000313" key="2">
    <source>
        <dbReference type="EMBL" id="KAK6188329.1"/>
    </source>
</evidence>
<dbReference type="EMBL" id="JAZGQO010000003">
    <property type="protein sequence ID" value="KAK6188329.1"/>
    <property type="molecule type" value="Genomic_DNA"/>
</dbReference>
<protein>
    <submittedName>
        <fullName evidence="2">Uncharacterized protein</fullName>
    </submittedName>
</protein>
<accession>A0AAN8K5T6</accession>
<feature type="compositionally biased region" description="Basic and acidic residues" evidence="1">
    <location>
        <begin position="207"/>
        <end position="222"/>
    </location>
</feature>
<gene>
    <name evidence="2" type="ORF">SNE40_004525</name>
</gene>
<feature type="region of interest" description="Disordered" evidence="1">
    <location>
        <begin position="202"/>
        <end position="222"/>
    </location>
</feature>
<proteinExistence type="predicted"/>
<reference evidence="2 3" key="1">
    <citation type="submission" date="2024-01" db="EMBL/GenBank/DDBJ databases">
        <title>The genome of the rayed Mediterranean limpet Patella caerulea (Linnaeus, 1758).</title>
        <authorList>
            <person name="Anh-Thu Weber A."/>
            <person name="Halstead-Nussloch G."/>
        </authorList>
    </citation>
    <scope>NUCLEOTIDE SEQUENCE [LARGE SCALE GENOMIC DNA]</scope>
    <source>
        <strain evidence="2">AATW-2023a</strain>
        <tissue evidence="2">Whole specimen</tissue>
    </source>
</reference>
<keyword evidence="3" id="KW-1185">Reference proteome</keyword>
<organism evidence="2 3">
    <name type="scientific">Patella caerulea</name>
    <name type="common">Rayed Mediterranean limpet</name>
    <dbReference type="NCBI Taxonomy" id="87958"/>
    <lineage>
        <taxon>Eukaryota</taxon>
        <taxon>Metazoa</taxon>
        <taxon>Spiralia</taxon>
        <taxon>Lophotrochozoa</taxon>
        <taxon>Mollusca</taxon>
        <taxon>Gastropoda</taxon>
        <taxon>Patellogastropoda</taxon>
        <taxon>Patelloidea</taxon>
        <taxon>Patellidae</taxon>
        <taxon>Patella</taxon>
    </lineage>
</organism>
<feature type="region of interest" description="Disordered" evidence="1">
    <location>
        <begin position="136"/>
        <end position="169"/>
    </location>
</feature>
<dbReference type="AlphaFoldDB" id="A0AAN8K5T6"/>
<name>A0AAN8K5T6_PATCE</name>
<dbReference type="Proteomes" id="UP001347796">
    <property type="component" value="Unassembled WGS sequence"/>
</dbReference>